<feature type="transmembrane region" description="Helical" evidence="4">
    <location>
        <begin position="420"/>
        <end position="443"/>
    </location>
</feature>
<evidence type="ECO:0000256" key="5">
    <source>
        <dbReference type="SAM" id="SignalP"/>
    </source>
</evidence>
<gene>
    <name evidence="6" type="ORF">BDA99DRAFT_520589</name>
</gene>
<reference evidence="6" key="1">
    <citation type="journal article" date="2022" name="IScience">
        <title>Evolution of zygomycete secretomes and the origins of terrestrial fungal ecologies.</title>
        <authorList>
            <person name="Chang Y."/>
            <person name="Wang Y."/>
            <person name="Mondo S."/>
            <person name="Ahrendt S."/>
            <person name="Andreopoulos W."/>
            <person name="Barry K."/>
            <person name="Beard J."/>
            <person name="Benny G.L."/>
            <person name="Blankenship S."/>
            <person name="Bonito G."/>
            <person name="Cuomo C."/>
            <person name="Desiro A."/>
            <person name="Gervers K.A."/>
            <person name="Hundley H."/>
            <person name="Kuo A."/>
            <person name="LaButti K."/>
            <person name="Lang B.F."/>
            <person name="Lipzen A."/>
            <person name="O'Donnell K."/>
            <person name="Pangilinan J."/>
            <person name="Reynolds N."/>
            <person name="Sandor L."/>
            <person name="Smith M.E."/>
            <person name="Tsang A."/>
            <person name="Grigoriev I.V."/>
            <person name="Stajich J.E."/>
            <person name="Spatafora J.W."/>
        </authorList>
    </citation>
    <scope>NUCLEOTIDE SEQUENCE</scope>
    <source>
        <strain evidence="6">RSA 2281</strain>
    </source>
</reference>
<dbReference type="PANTHER" id="PTHR46093">
    <property type="entry name" value="ACYL-COA-BINDING DOMAIN-CONTAINING PROTEIN 5"/>
    <property type="match status" value="1"/>
</dbReference>
<organism evidence="6 7">
    <name type="scientific">Phascolomyces articulosus</name>
    <dbReference type="NCBI Taxonomy" id="60185"/>
    <lineage>
        <taxon>Eukaryota</taxon>
        <taxon>Fungi</taxon>
        <taxon>Fungi incertae sedis</taxon>
        <taxon>Mucoromycota</taxon>
        <taxon>Mucoromycotina</taxon>
        <taxon>Mucoromycetes</taxon>
        <taxon>Mucorales</taxon>
        <taxon>Lichtheimiaceae</taxon>
        <taxon>Phascolomyces</taxon>
    </lineage>
</organism>
<feature type="region of interest" description="Disordered" evidence="3">
    <location>
        <begin position="393"/>
        <end position="413"/>
    </location>
</feature>
<evidence type="ECO:0000256" key="1">
    <source>
        <dbReference type="ARBA" id="ARBA00022441"/>
    </source>
</evidence>
<keyword evidence="4" id="KW-0472">Membrane</keyword>
<keyword evidence="4" id="KW-0812">Transmembrane</keyword>
<keyword evidence="7" id="KW-1185">Reference proteome</keyword>
<dbReference type="Proteomes" id="UP001209540">
    <property type="component" value="Unassembled WGS sequence"/>
</dbReference>
<evidence type="ECO:0000313" key="7">
    <source>
        <dbReference type="Proteomes" id="UP001209540"/>
    </source>
</evidence>
<reference evidence="6" key="2">
    <citation type="submission" date="2023-02" db="EMBL/GenBank/DDBJ databases">
        <authorList>
            <consortium name="DOE Joint Genome Institute"/>
            <person name="Mondo S.J."/>
            <person name="Chang Y."/>
            <person name="Wang Y."/>
            <person name="Ahrendt S."/>
            <person name="Andreopoulos W."/>
            <person name="Barry K."/>
            <person name="Beard J."/>
            <person name="Benny G.L."/>
            <person name="Blankenship S."/>
            <person name="Bonito G."/>
            <person name="Cuomo C."/>
            <person name="Desiro A."/>
            <person name="Gervers K.A."/>
            <person name="Hundley H."/>
            <person name="Kuo A."/>
            <person name="LaButti K."/>
            <person name="Lang B.F."/>
            <person name="Lipzen A."/>
            <person name="O'Donnell K."/>
            <person name="Pangilinan J."/>
            <person name="Reynolds N."/>
            <person name="Sandor L."/>
            <person name="Smith M.W."/>
            <person name="Tsang A."/>
            <person name="Grigoriev I.V."/>
            <person name="Stajich J.E."/>
            <person name="Spatafora J.W."/>
        </authorList>
    </citation>
    <scope>NUCLEOTIDE SEQUENCE</scope>
    <source>
        <strain evidence="6">RSA 2281</strain>
    </source>
</reference>
<name>A0AAD5JSD0_9FUNG</name>
<feature type="chain" id="PRO_5042243309" description="Galactose oxidase" evidence="5">
    <location>
        <begin position="28"/>
        <end position="557"/>
    </location>
</feature>
<evidence type="ECO:0000256" key="4">
    <source>
        <dbReference type="SAM" id="Phobius"/>
    </source>
</evidence>
<dbReference type="InterPro" id="IPR015915">
    <property type="entry name" value="Kelch-typ_b-propeller"/>
</dbReference>
<comment type="caution">
    <text evidence="6">The sequence shown here is derived from an EMBL/GenBank/DDBJ whole genome shotgun (WGS) entry which is preliminary data.</text>
</comment>
<feature type="compositionally biased region" description="Polar residues" evidence="3">
    <location>
        <begin position="483"/>
        <end position="494"/>
    </location>
</feature>
<sequence>MQTIPTNRISLLLLLLITSRLLVSVDGLESENRADAGCAYMSTEAKIYCYGGHRYRTYTEGGTTAFYSQYFISLNMTQGWQSNTDIENGWEHENHEYGLNHYATMVTAPYQKFIFMDGGAGTDDAGKLILPRFKSAYIDIGANNGWAEVDPSRSGSRVAQHTAILGSDNNTIYIWGGTSNHWTTETTVGQEFPREMSIFNIKDWKWTTGNLAEQNRLFHSAVRVGSSIYYIGGIYGTVRGGTTPAPMDVLLIFNTDSGEWQNRGIGGSITPSTRVRHTTTLKPSTGEVILFGGQDPSVIYRFNNGSRDDYFYILNTQGELSWSTRTLQEDGGSFGGYGIHGHCAVLAEDYLFIMFGFINFIDQPYSFNITNKIWGMDVNQWSWVSSINAMTPESIPEPVDTTGPTSGDDGKHNSINTGTIVGAAVGGVVGVAIIAGLVAFFCIRRKKRRQLDEKAEQKSRMLPNDEIDPPPLNNLGYYKPNSPYHSQGNSSTEVTRSRDHVDLFISQEQGQQDLNNPTKPDRLVAARNFNNNGGEVQKHQQQSSKKKPIKPDGQYRS</sequence>
<evidence type="ECO:0000256" key="3">
    <source>
        <dbReference type="SAM" id="MobiDB-lite"/>
    </source>
</evidence>
<dbReference type="EMBL" id="JAIXMP010000028">
    <property type="protein sequence ID" value="KAI9252267.1"/>
    <property type="molecule type" value="Genomic_DNA"/>
</dbReference>
<feature type="compositionally biased region" description="Polar residues" evidence="3">
    <location>
        <begin position="506"/>
        <end position="518"/>
    </location>
</feature>
<dbReference type="Gene3D" id="2.120.10.80">
    <property type="entry name" value="Kelch-type beta propeller"/>
    <property type="match status" value="2"/>
</dbReference>
<keyword evidence="2" id="KW-0677">Repeat</keyword>
<keyword evidence="1" id="KW-0880">Kelch repeat</keyword>
<dbReference type="PANTHER" id="PTHR46093:SF18">
    <property type="entry name" value="FIBRONECTIN TYPE-III DOMAIN-CONTAINING PROTEIN"/>
    <property type="match status" value="1"/>
</dbReference>
<evidence type="ECO:0000313" key="6">
    <source>
        <dbReference type="EMBL" id="KAI9252267.1"/>
    </source>
</evidence>
<dbReference type="Pfam" id="PF24681">
    <property type="entry name" value="Kelch_KLHDC2_KLHL20_DRC7"/>
    <property type="match status" value="1"/>
</dbReference>
<dbReference type="SUPFAM" id="SSF117281">
    <property type="entry name" value="Kelch motif"/>
    <property type="match status" value="1"/>
</dbReference>
<protein>
    <recommendedName>
        <fullName evidence="8">Galactose oxidase</fullName>
    </recommendedName>
</protein>
<evidence type="ECO:0008006" key="8">
    <source>
        <dbReference type="Google" id="ProtNLM"/>
    </source>
</evidence>
<evidence type="ECO:0000256" key="2">
    <source>
        <dbReference type="ARBA" id="ARBA00022737"/>
    </source>
</evidence>
<feature type="region of interest" description="Disordered" evidence="3">
    <location>
        <begin position="452"/>
        <end position="557"/>
    </location>
</feature>
<keyword evidence="4" id="KW-1133">Transmembrane helix</keyword>
<feature type="signal peptide" evidence="5">
    <location>
        <begin position="1"/>
        <end position="27"/>
    </location>
</feature>
<keyword evidence="5" id="KW-0732">Signal</keyword>
<accession>A0AAD5JSD0</accession>
<dbReference type="AlphaFoldDB" id="A0AAD5JSD0"/>
<proteinExistence type="predicted"/>